<dbReference type="InterPro" id="IPR013341">
    <property type="entry name" value="Mandelate_racemase_N_dom"/>
</dbReference>
<accession>A0ABV8NYS8</accession>
<dbReference type="SFLD" id="SFLDS00001">
    <property type="entry name" value="Enolase"/>
    <property type="match status" value="1"/>
</dbReference>
<comment type="caution">
    <text evidence="5">The sequence shown here is derived from an EMBL/GenBank/DDBJ whole genome shotgun (WGS) entry which is preliminary data.</text>
</comment>
<name>A0ABV8NYS8_9BURK</name>
<evidence type="ECO:0000256" key="1">
    <source>
        <dbReference type="ARBA" id="ARBA00001946"/>
    </source>
</evidence>
<dbReference type="RefSeq" id="WP_217963522.1">
    <property type="nucleotide sequence ID" value="NZ_JAHTBN010000002.1"/>
</dbReference>
<comment type="cofactor">
    <cofactor evidence="1">
        <name>Mg(2+)</name>
        <dbReference type="ChEBI" id="CHEBI:18420"/>
    </cofactor>
</comment>
<evidence type="ECO:0000256" key="3">
    <source>
        <dbReference type="ARBA" id="ARBA00022842"/>
    </source>
</evidence>
<keyword evidence="6" id="KW-1185">Reference proteome</keyword>
<dbReference type="Pfam" id="PF02746">
    <property type="entry name" value="MR_MLE_N"/>
    <property type="match status" value="1"/>
</dbReference>
<dbReference type="InterPro" id="IPR046945">
    <property type="entry name" value="RHMD-like"/>
</dbReference>
<dbReference type="EMBL" id="JBHSBV010000003">
    <property type="protein sequence ID" value="MFC4201143.1"/>
    <property type="molecule type" value="Genomic_DNA"/>
</dbReference>
<dbReference type="SMART" id="SM00922">
    <property type="entry name" value="MR_MLE"/>
    <property type="match status" value="1"/>
</dbReference>
<dbReference type="Proteomes" id="UP001595848">
    <property type="component" value="Unassembled WGS sequence"/>
</dbReference>
<evidence type="ECO:0000259" key="4">
    <source>
        <dbReference type="SMART" id="SM00922"/>
    </source>
</evidence>
<protein>
    <submittedName>
        <fullName evidence="5">Mandelate racemase/muconate lactonizing enzyme family protein</fullName>
    </submittedName>
</protein>
<sequence length="368" mass="40990">MQSPTTPLHITAVRTARVEIPLERPLRTSIHEISNVCCQLVTLETDAGIVGEGYGFCFNPDRLAAISRFTESLAPLVIGQDPHDVESLWDKFIRDCNFYGQSGVSILAYTPIDVACWDLIGKAANAPLYRLFGACRDRVPAYASGGLWLSASLDELVAQAREFLRQGFRAMKMRLGSANWKDDVARVEAVRAAIGDGVTLMADANQGLSLHEALRLGRALEPFNLAWYEEPVPTWQDDAAAKLVDSLSMPLASGETEYTRYGIRRMVQNRAAEVLMPDLQRMGGYTEMMKVARYLATFDLAVAPHIFTEHSLHVVASASNATWCEHMPWFAPLFHETMALESDGTIRLPQRAGTGFTFNWDQIEAYRR</sequence>
<proteinExistence type="predicted"/>
<dbReference type="InterPro" id="IPR013342">
    <property type="entry name" value="Mandelate_racemase_C"/>
</dbReference>
<keyword evidence="2" id="KW-0479">Metal-binding</keyword>
<organism evidence="5 6">
    <name type="scientific">Candidimonas humi</name>
    <dbReference type="NCBI Taxonomy" id="683355"/>
    <lineage>
        <taxon>Bacteria</taxon>
        <taxon>Pseudomonadati</taxon>
        <taxon>Pseudomonadota</taxon>
        <taxon>Betaproteobacteria</taxon>
        <taxon>Burkholderiales</taxon>
        <taxon>Alcaligenaceae</taxon>
        <taxon>Candidimonas</taxon>
    </lineage>
</organism>
<evidence type="ECO:0000256" key="2">
    <source>
        <dbReference type="ARBA" id="ARBA00022723"/>
    </source>
</evidence>
<evidence type="ECO:0000313" key="5">
    <source>
        <dbReference type="EMBL" id="MFC4201143.1"/>
    </source>
</evidence>
<keyword evidence="3" id="KW-0460">Magnesium</keyword>
<dbReference type="InterPro" id="IPR029065">
    <property type="entry name" value="Enolase_C-like"/>
</dbReference>
<dbReference type="CDD" id="cd03316">
    <property type="entry name" value="MR_like"/>
    <property type="match status" value="1"/>
</dbReference>
<dbReference type="PANTHER" id="PTHR13794">
    <property type="entry name" value="ENOLASE SUPERFAMILY, MANDELATE RACEMASE"/>
    <property type="match status" value="1"/>
</dbReference>
<evidence type="ECO:0000313" key="6">
    <source>
        <dbReference type="Proteomes" id="UP001595848"/>
    </source>
</evidence>
<reference evidence="6" key="1">
    <citation type="journal article" date="2019" name="Int. J. Syst. Evol. Microbiol.">
        <title>The Global Catalogue of Microorganisms (GCM) 10K type strain sequencing project: providing services to taxonomists for standard genome sequencing and annotation.</title>
        <authorList>
            <consortium name="The Broad Institute Genomics Platform"/>
            <consortium name="The Broad Institute Genome Sequencing Center for Infectious Disease"/>
            <person name="Wu L."/>
            <person name="Ma J."/>
        </authorList>
    </citation>
    <scope>NUCLEOTIDE SEQUENCE [LARGE SCALE GENOMIC DNA]</scope>
    <source>
        <strain evidence="6">LMG 24813</strain>
    </source>
</reference>
<feature type="domain" description="Mandelate racemase/muconate lactonizing enzyme C-terminal" evidence="4">
    <location>
        <begin position="153"/>
        <end position="250"/>
    </location>
</feature>
<dbReference type="SFLD" id="SFLDG00179">
    <property type="entry name" value="mandelate_racemase"/>
    <property type="match status" value="1"/>
</dbReference>
<dbReference type="PANTHER" id="PTHR13794:SF58">
    <property type="entry name" value="MITOCHONDRIAL ENOLASE SUPERFAMILY MEMBER 1"/>
    <property type="match status" value="1"/>
</dbReference>
<dbReference type="Pfam" id="PF13378">
    <property type="entry name" value="MR_MLE_C"/>
    <property type="match status" value="1"/>
</dbReference>
<gene>
    <name evidence="5" type="ORF">ACFOY1_09265</name>
</gene>